<accession>A0A6A0H081</accession>
<reference evidence="1" key="3">
    <citation type="submission" date="2019-06" db="EMBL/GenBank/DDBJ databases">
        <authorList>
            <person name="Poynton C."/>
            <person name="Hasenbein S."/>
            <person name="Benoit J.B."/>
            <person name="Sepulveda M.S."/>
            <person name="Poelchau M.F."/>
            <person name="Murali S.C."/>
            <person name="Chen S."/>
            <person name="Glastad K.M."/>
            <person name="Werren J.H."/>
            <person name="Vineis J.H."/>
            <person name="Bowen J.L."/>
            <person name="Friedrich M."/>
            <person name="Jones J."/>
            <person name="Robertson H.M."/>
            <person name="Feyereisen R."/>
            <person name="Mechler-Hickson A."/>
            <person name="Mathers N."/>
            <person name="Lee C.E."/>
            <person name="Colbourne J.K."/>
            <person name="Biales A."/>
            <person name="Johnston J.S."/>
            <person name="Wellborn G.A."/>
            <person name="Rosendale A.J."/>
            <person name="Cridge A.G."/>
            <person name="Munoz-Torres M.C."/>
            <person name="Bain P.A."/>
            <person name="Manny A.R."/>
            <person name="Major K.M."/>
            <person name="Lambert F.N."/>
            <person name="Vulpe C.D."/>
            <person name="Tuck P."/>
            <person name="Blalock B.J."/>
            <person name="Lin Y.-Y."/>
            <person name="Smith M.E."/>
            <person name="Ochoa-Acuna H."/>
            <person name="Chen M.-J.M."/>
            <person name="Childers C.P."/>
            <person name="Qu J."/>
            <person name="Dugan S."/>
            <person name="Lee S.L."/>
            <person name="Chao H."/>
            <person name="Dinh H."/>
            <person name="Han Y."/>
            <person name="Doddapaneni H."/>
            <person name="Worley K.C."/>
            <person name="Muzny D.M."/>
            <person name="Gibbs R.A."/>
            <person name="Richards S."/>
        </authorList>
    </citation>
    <scope>NUCLEOTIDE SEQUENCE</scope>
    <source>
        <strain evidence="1">HAZT.00-mixed</strain>
        <tissue evidence="1">Whole organism</tissue>
    </source>
</reference>
<gene>
    <name evidence="1" type="ORF">HAZT_HAZT001213</name>
</gene>
<evidence type="ECO:0008006" key="2">
    <source>
        <dbReference type="Google" id="ProtNLM"/>
    </source>
</evidence>
<dbReference type="GO" id="GO:0071897">
    <property type="term" value="P:DNA biosynthetic process"/>
    <property type="evidence" value="ECO:0007669"/>
    <property type="project" value="UniProtKB-ARBA"/>
</dbReference>
<organism evidence="1">
    <name type="scientific">Hyalella azteca</name>
    <name type="common">Amphipod</name>
    <dbReference type="NCBI Taxonomy" id="294128"/>
    <lineage>
        <taxon>Eukaryota</taxon>
        <taxon>Metazoa</taxon>
        <taxon>Ecdysozoa</taxon>
        <taxon>Arthropoda</taxon>
        <taxon>Crustacea</taxon>
        <taxon>Multicrustacea</taxon>
        <taxon>Malacostraca</taxon>
        <taxon>Eumalacostraca</taxon>
        <taxon>Peracarida</taxon>
        <taxon>Amphipoda</taxon>
        <taxon>Senticaudata</taxon>
        <taxon>Talitrida</taxon>
        <taxon>Talitroidea</taxon>
        <taxon>Hyalellidae</taxon>
        <taxon>Hyalella</taxon>
    </lineage>
</organism>
<dbReference type="Gene3D" id="3.10.10.10">
    <property type="entry name" value="HIV Type 1 Reverse Transcriptase, subunit A, domain 1"/>
    <property type="match status" value="1"/>
</dbReference>
<name>A0A6A0H081_HYAAZ</name>
<dbReference type="InterPro" id="IPR043128">
    <property type="entry name" value="Rev_trsase/Diguanyl_cyclase"/>
</dbReference>
<dbReference type="InterPro" id="IPR043502">
    <property type="entry name" value="DNA/RNA_pol_sf"/>
</dbReference>
<dbReference type="Gene3D" id="3.30.70.270">
    <property type="match status" value="1"/>
</dbReference>
<dbReference type="Proteomes" id="UP000711488">
    <property type="component" value="Unassembled WGS sequence"/>
</dbReference>
<dbReference type="AlphaFoldDB" id="A0A6A0H081"/>
<dbReference type="EMBL" id="JQDR03010159">
    <property type="protein sequence ID" value="KAA0194631.1"/>
    <property type="molecule type" value="Genomic_DNA"/>
</dbReference>
<protein>
    <recommendedName>
        <fullName evidence="2">Reverse transcriptase domain-containing protein</fullName>
    </recommendedName>
</protein>
<reference evidence="1" key="1">
    <citation type="submission" date="2014-08" db="EMBL/GenBank/DDBJ databases">
        <authorList>
            <person name="Murali S."/>
            <person name="Richards S."/>
            <person name="Bandaranaike D."/>
            <person name="Bellair M."/>
            <person name="Blankenburg K."/>
            <person name="Chao H."/>
            <person name="Dinh H."/>
            <person name="Doddapaneni H."/>
            <person name="Dugan-Rocha S."/>
            <person name="Elkadiri S."/>
            <person name="Gnanaolivu R."/>
            <person name="Hughes D."/>
            <person name="Lee S."/>
            <person name="Li M."/>
            <person name="Ming W."/>
            <person name="Munidasa M."/>
            <person name="Muniz J."/>
            <person name="Nguyen L."/>
            <person name="Osuji N."/>
            <person name="Pu L.-L."/>
            <person name="Puazo M."/>
            <person name="Skinner E."/>
            <person name="Qu C."/>
            <person name="Quiroz J."/>
            <person name="Raj R."/>
            <person name="Weissenberger G."/>
            <person name="Xin Y."/>
            <person name="Zou X."/>
            <person name="Han Y."/>
            <person name="Worley K."/>
            <person name="Muzny D."/>
            <person name="Gibbs R."/>
        </authorList>
    </citation>
    <scope>NUCLEOTIDE SEQUENCE</scope>
    <source>
        <strain evidence="1">HAZT.00-mixed</strain>
        <tissue evidence="1">Whole organism</tissue>
    </source>
</reference>
<comment type="caution">
    <text evidence="1">The sequence shown here is derived from an EMBL/GenBank/DDBJ whole genome shotgun (WGS) entry which is preliminary data.</text>
</comment>
<sequence length="122" mass="14152">MNMMLDAGFMERVPEEELHVHTGGLWYLSHHGVYHKEKDNELSNETVEYRLTVHVFGAVSSPTVANFALRKVSEDHDMSDQCKAAMNENFYVDDLLLSTNDASEAEILLRQMWETSREKRLY</sequence>
<reference evidence="1" key="2">
    <citation type="journal article" date="2018" name="Environ. Sci. Technol.">
        <title>The Toxicogenome of Hyalella azteca: A Model for Sediment Ecotoxicology and Evolutionary Toxicology.</title>
        <authorList>
            <person name="Poynton H.C."/>
            <person name="Hasenbein S."/>
            <person name="Benoit J.B."/>
            <person name="Sepulveda M.S."/>
            <person name="Poelchau M.F."/>
            <person name="Hughes D.S.T."/>
            <person name="Murali S.C."/>
            <person name="Chen S."/>
            <person name="Glastad K.M."/>
            <person name="Goodisman M.A.D."/>
            <person name="Werren J.H."/>
            <person name="Vineis J.H."/>
            <person name="Bowen J.L."/>
            <person name="Friedrich M."/>
            <person name="Jones J."/>
            <person name="Robertson H.M."/>
            <person name="Feyereisen R."/>
            <person name="Mechler-Hickson A."/>
            <person name="Mathers N."/>
            <person name="Lee C.E."/>
            <person name="Colbourne J.K."/>
            <person name="Biales A."/>
            <person name="Johnston J.S."/>
            <person name="Wellborn G.A."/>
            <person name="Rosendale A.J."/>
            <person name="Cridge A.G."/>
            <person name="Munoz-Torres M.C."/>
            <person name="Bain P.A."/>
            <person name="Manny A.R."/>
            <person name="Major K.M."/>
            <person name="Lambert F.N."/>
            <person name="Vulpe C.D."/>
            <person name="Tuck P."/>
            <person name="Blalock B.J."/>
            <person name="Lin Y.Y."/>
            <person name="Smith M.E."/>
            <person name="Ochoa-Acuna H."/>
            <person name="Chen M.M."/>
            <person name="Childers C.P."/>
            <person name="Qu J."/>
            <person name="Dugan S."/>
            <person name="Lee S.L."/>
            <person name="Chao H."/>
            <person name="Dinh H."/>
            <person name="Han Y."/>
            <person name="Doddapaneni H."/>
            <person name="Worley K.C."/>
            <person name="Muzny D.M."/>
            <person name="Gibbs R.A."/>
            <person name="Richards S."/>
        </authorList>
    </citation>
    <scope>NUCLEOTIDE SEQUENCE</scope>
    <source>
        <strain evidence="1">HAZT.00-mixed</strain>
        <tissue evidence="1">Whole organism</tissue>
    </source>
</reference>
<evidence type="ECO:0000313" key="1">
    <source>
        <dbReference type="EMBL" id="KAA0194631.1"/>
    </source>
</evidence>
<proteinExistence type="predicted"/>
<dbReference type="PANTHER" id="PTHR47331">
    <property type="entry name" value="PHD-TYPE DOMAIN-CONTAINING PROTEIN"/>
    <property type="match status" value="1"/>
</dbReference>
<dbReference type="SUPFAM" id="SSF56672">
    <property type="entry name" value="DNA/RNA polymerases"/>
    <property type="match status" value="1"/>
</dbReference>